<feature type="transmembrane region" description="Helical" evidence="6">
    <location>
        <begin position="80"/>
        <end position="98"/>
    </location>
</feature>
<sequence length="438" mass="50022">MPPLPPDAGVNAASTLVAEQFDAADVTRAKSAKCRDNSAAFRTARDAEATFVPPTFSIKELRDAVPSHCFQRNAWRSSRYVLEDIVLIALFATSIWWVDGWLDAQAAPLWTKVVAWAIYAFVQGVPGTGLWVIAHECGHQAYAESSTVNFTVGYVLHTLLLVPFHSWRITHATHHAHTSHMTKDQVFVPKTRKQIGLKPLADPATADDAGHQHDDSPLKESPLYSCLSVLVMLTLGWPLYLFFNLSGQKYGRWTSHFNPNAAMFKPEQRAQVNASTMGVVAMLGALVWSGMQWGWKVPVLYYLLPYLWVNFWLITITFLQHTDPVLPHYRAPEWDFVRGALCTVDRDFGWVLNKRLHHIHDTHVAHHLFSRMPHYHAEEATRHLREKLGPQYYVYDRTPIWTALYRTWRQCRYVEDTGDVLFFRGVDEDPYAIGKKQS</sequence>
<evidence type="ECO:0000256" key="6">
    <source>
        <dbReference type="SAM" id="Phobius"/>
    </source>
</evidence>
<dbReference type="CDD" id="cd03507">
    <property type="entry name" value="Delta12-FADS-like"/>
    <property type="match status" value="1"/>
</dbReference>
<evidence type="ECO:0000256" key="2">
    <source>
        <dbReference type="ARBA" id="ARBA00005189"/>
    </source>
</evidence>
<evidence type="ECO:0000259" key="7">
    <source>
        <dbReference type="Pfam" id="PF00487"/>
    </source>
</evidence>
<organism evidence="9 10">
    <name type="scientific">Syncephalis pseudoplumigaleata</name>
    <dbReference type="NCBI Taxonomy" id="1712513"/>
    <lineage>
        <taxon>Eukaryota</taxon>
        <taxon>Fungi</taxon>
        <taxon>Fungi incertae sedis</taxon>
        <taxon>Zoopagomycota</taxon>
        <taxon>Zoopagomycotina</taxon>
        <taxon>Zoopagomycetes</taxon>
        <taxon>Zoopagales</taxon>
        <taxon>Piptocephalidaceae</taxon>
        <taxon>Syncephalis</taxon>
    </lineage>
</organism>
<comment type="pathway">
    <text evidence="2">Lipid metabolism.</text>
</comment>
<dbReference type="GO" id="GO:0016020">
    <property type="term" value="C:membrane"/>
    <property type="evidence" value="ECO:0007669"/>
    <property type="project" value="UniProtKB-SubCell"/>
</dbReference>
<dbReference type="GO" id="GO:0006629">
    <property type="term" value="P:lipid metabolic process"/>
    <property type="evidence" value="ECO:0007669"/>
    <property type="project" value="InterPro"/>
</dbReference>
<feature type="domain" description="Fatty acid desaturase" evidence="7">
    <location>
        <begin position="116"/>
        <end position="397"/>
    </location>
</feature>
<evidence type="ECO:0000256" key="1">
    <source>
        <dbReference type="ARBA" id="ARBA00004370"/>
    </source>
</evidence>
<evidence type="ECO:0000256" key="3">
    <source>
        <dbReference type="ARBA" id="ARBA00009295"/>
    </source>
</evidence>
<reference evidence="10" key="1">
    <citation type="journal article" date="2018" name="Nat. Microbiol.">
        <title>Leveraging single-cell genomics to expand the fungal tree of life.</title>
        <authorList>
            <person name="Ahrendt S.R."/>
            <person name="Quandt C.A."/>
            <person name="Ciobanu D."/>
            <person name="Clum A."/>
            <person name="Salamov A."/>
            <person name="Andreopoulos B."/>
            <person name="Cheng J.F."/>
            <person name="Woyke T."/>
            <person name="Pelin A."/>
            <person name="Henrissat B."/>
            <person name="Reynolds N.K."/>
            <person name="Benny G.L."/>
            <person name="Smith M.E."/>
            <person name="James T.Y."/>
            <person name="Grigoriev I.V."/>
        </authorList>
    </citation>
    <scope>NUCLEOTIDE SEQUENCE [LARGE SCALE GENOMIC DNA]</scope>
    <source>
        <strain evidence="10">Benny S71-1</strain>
    </source>
</reference>
<dbReference type="GO" id="GO:0016717">
    <property type="term" value="F:oxidoreductase activity, acting on paired donors, with oxidation of a pair of donors resulting in the reduction of molecular oxygen to two molecules of water"/>
    <property type="evidence" value="ECO:0007669"/>
    <property type="project" value="InterPro"/>
</dbReference>
<evidence type="ECO:0000259" key="8">
    <source>
        <dbReference type="Pfam" id="PF11960"/>
    </source>
</evidence>
<keyword evidence="6" id="KW-0812">Transmembrane</keyword>
<name>A0A4P9YXE9_9FUNG</name>
<evidence type="ECO:0000313" key="9">
    <source>
        <dbReference type="EMBL" id="RKP24202.1"/>
    </source>
</evidence>
<comment type="subcellular location">
    <subcellularLocation>
        <location evidence="1">Membrane</location>
    </subcellularLocation>
</comment>
<evidence type="ECO:0000313" key="10">
    <source>
        <dbReference type="Proteomes" id="UP000278143"/>
    </source>
</evidence>
<feature type="transmembrane region" description="Helical" evidence="6">
    <location>
        <begin position="113"/>
        <end position="134"/>
    </location>
</feature>
<accession>A0A4P9YXE9</accession>
<keyword evidence="6" id="KW-1133">Transmembrane helix</keyword>
<comment type="similarity">
    <text evidence="3">Belongs to the fatty acid desaturase type 1 family.</text>
</comment>
<keyword evidence="5 6" id="KW-0472">Membrane</keyword>
<dbReference type="OrthoDB" id="1461976at2759"/>
<dbReference type="InterPro" id="IPR005804">
    <property type="entry name" value="FA_desaturase_dom"/>
</dbReference>
<protein>
    <submittedName>
        <fullName evidence="9">Fatty acid desaturase-domain-containing protein</fullName>
    </submittedName>
</protein>
<feature type="domain" description="Fatty acid desaturase N-terminal" evidence="8">
    <location>
        <begin position="51"/>
        <end position="89"/>
    </location>
</feature>
<evidence type="ECO:0000256" key="5">
    <source>
        <dbReference type="ARBA" id="ARBA00023136"/>
    </source>
</evidence>
<keyword evidence="4" id="KW-0560">Oxidoreductase</keyword>
<gene>
    <name evidence="9" type="ORF">SYNPS1DRAFT_23710</name>
</gene>
<dbReference type="InterPro" id="IPR012171">
    <property type="entry name" value="Fatty_acid_desaturase"/>
</dbReference>
<dbReference type="EMBL" id="KZ990384">
    <property type="protein sequence ID" value="RKP24202.1"/>
    <property type="molecule type" value="Genomic_DNA"/>
</dbReference>
<dbReference type="Pfam" id="PF00487">
    <property type="entry name" value="FA_desaturase"/>
    <property type="match status" value="1"/>
</dbReference>
<feature type="transmembrane region" description="Helical" evidence="6">
    <location>
        <begin position="299"/>
        <end position="319"/>
    </location>
</feature>
<dbReference type="AlphaFoldDB" id="A0A4P9YXE9"/>
<dbReference type="Proteomes" id="UP000278143">
    <property type="component" value="Unassembled WGS sequence"/>
</dbReference>
<dbReference type="InterPro" id="IPR021863">
    <property type="entry name" value="FAS_N"/>
</dbReference>
<feature type="transmembrane region" description="Helical" evidence="6">
    <location>
        <begin position="272"/>
        <end position="293"/>
    </location>
</feature>
<feature type="transmembrane region" description="Helical" evidence="6">
    <location>
        <begin position="222"/>
        <end position="243"/>
    </location>
</feature>
<evidence type="ECO:0000256" key="4">
    <source>
        <dbReference type="ARBA" id="ARBA00023002"/>
    </source>
</evidence>
<dbReference type="PANTHER" id="PTHR32100">
    <property type="entry name" value="OMEGA-6 FATTY ACID DESATURASE, CHLOROPLASTIC"/>
    <property type="match status" value="1"/>
</dbReference>
<proteinExistence type="inferred from homology"/>
<keyword evidence="10" id="KW-1185">Reference proteome</keyword>
<feature type="transmembrane region" description="Helical" evidence="6">
    <location>
        <begin position="146"/>
        <end position="164"/>
    </location>
</feature>
<dbReference type="Pfam" id="PF11960">
    <property type="entry name" value="DUF3474"/>
    <property type="match status" value="1"/>
</dbReference>